<keyword evidence="5" id="KW-1185">Reference proteome</keyword>
<accession>A0A9X3FLJ0</accession>
<dbReference type="PANTHER" id="PTHR30005:SF0">
    <property type="entry name" value="RETROGRADE REGULATION PROTEIN 2"/>
    <property type="match status" value="1"/>
</dbReference>
<gene>
    <name evidence="4" type="ORF">OW157_00350</name>
</gene>
<dbReference type="Gene3D" id="1.10.3210.10">
    <property type="entry name" value="Hypothetical protein af1432"/>
    <property type="match status" value="1"/>
</dbReference>
<comment type="similarity">
    <text evidence="1">Belongs to the GppA/Ppx family.</text>
</comment>
<dbReference type="InterPro" id="IPR048950">
    <property type="entry name" value="Ppx_GppA_C"/>
</dbReference>
<feature type="domain" description="Ppx/GppA phosphatase N-terminal" evidence="2">
    <location>
        <begin position="18"/>
        <end position="304"/>
    </location>
</feature>
<dbReference type="InterPro" id="IPR043129">
    <property type="entry name" value="ATPase_NBD"/>
</dbReference>
<protein>
    <submittedName>
        <fullName evidence="4">Ppx/GppA family phosphatase</fullName>
    </submittedName>
</protein>
<dbReference type="CDD" id="cd24052">
    <property type="entry name" value="ASKHA_NBD_HpPPX-GppA-like"/>
    <property type="match status" value="1"/>
</dbReference>
<evidence type="ECO:0000313" key="5">
    <source>
        <dbReference type="Proteomes" id="UP001146670"/>
    </source>
</evidence>
<dbReference type="Pfam" id="PF21447">
    <property type="entry name" value="Ppx-GppA_III"/>
    <property type="match status" value="1"/>
</dbReference>
<dbReference type="GO" id="GO:0006357">
    <property type="term" value="P:regulation of transcription by RNA polymerase II"/>
    <property type="evidence" value="ECO:0007669"/>
    <property type="project" value="TreeGrafter"/>
</dbReference>
<evidence type="ECO:0000259" key="2">
    <source>
        <dbReference type="Pfam" id="PF02541"/>
    </source>
</evidence>
<proteinExistence type="inferred from homology"/>
<sequence>MKERIGLIDIGSNSIRLVVFQIENNLSFKEIQNIKMPARIYQYIDDDNVMSQEGIDVLVHVMKAFAKESEILKADCIIPKATAAIRQSKNQQEILQAVKVATDISIDIVPEEMEAFYGFNAIIHSMAYRDGVSVDIGGGSTEITYFKDKKIVASHSFDFGAVSLTEKFFKKGDNTDKKALEKTREFVRKAFKDNDFMKGVDLPVIAIGGSARNVARVHQMENDYTLAGLHNYEMSLEDVDQVFDLFSSTSVKDLKKLDGLSSERADIITPAVIVFQELLAIVEAPNFIFSQRGLREGILYEYMENKYPDAFDIDHVANQTVERLTGAYNFSMSDGAQRMMNAKKVYNALHEAGYLDYNEHELELLAFGAYLYYIGDIIEPGNASQHTYYMLSNSNLNGFTHKERVALSILASYKNRTLFKDYLHNFGDWFSDKNSDLLQAMGGLIKFSECLNDSHSNIVKTIDIVKKNDQLILRIFYTGTLISEIHRSESQKKHVERIIDEDITVEFINQASYKQII</sequence>
<dbReference type="SUPFAM" id="SSF53067">
    <property type="entry name" value="Actin-like ATPase domain"/>
    <property type="match status" value="2"/>
</dbReference>
<dbReference type="Gene3D" id="3.30.420.40">
    <property type="match status" value="1"/>
</dbReference>
<dbReference type="PANTHER" id="PTHR30005">
    <property type="entry name" value="EXOPOLYPHOSPHATASE"/>
    <property type="match status" value="1"/>
</dbReference>
<dbReference type="Pfam" id="PF02541">
    <property type="entry name" value="Ppx-GppA"/>
    <property type="match status" value="1"/>
</dbReference>
<dbReference type="InterPro" id="IPR003695">
    <property type="entry name" value="Ppx_GppA_N"/>
</dbReference>
<reference evidence="4" key="1">
    <citation type="submission" date="2022-12" db="EMBL/GenBank/DDBJ databases">
        <title>Description and comparative metabolic analysis of Aerococcus sp. nov., isolated from the feces of a pig.</title>
        <authorList>
            <person name="Chang Y.-H."/>
        </authorList>
    </citation>
    <scope>NUCLEOTIDE SEQUENCE</scope>
    <source>
        <strain evidence="4">YH-aer222</strain>
    </source>
</reference>
<dbReference type="Proteomes" id="UP001146670">
    <property type="component" value="Unassembled WGS sequence"/>
</dbReference>
<name>A0A9X3FLJ0_9LACT</name>
<dbReference type="Gene3D" id="3.30.420.150">
    <property type="entry name" value="Exopolyphosphatase. Domain 2"/>
    <property type="match status" value="1"/>
</dbReference>
<dbReference type="RefSeq" id="WP_268751340.1">
    <property type="nucleotide sequence ID" value="NZ_JAPRFQ010000001.1"/>
</dbReference>
<dbReference type="SUPFAM" id="SSF109604">
    <property type="entry name" value="HD-domain/PDEase-like"/>
    <property type="match status" value="1"/>
</dbReference>
<feature type="domain" description="Ppx/GppA phosphatase C-terminal" evidence="3">
    <location>
        <begin position="318"/>
        <end position="438"/>
    </location>
</feature>
<evidence type="ECO:0000313" key="4">
    <source>
        <dbReference type="EMBL" id="MCZ0725015.1"/>
    </source>
</evidence>
<dbReference type="EMBL" id="JAPRFR010000001">
    <property type="protein sequence ID" value="MCZ0725015.1"/>
    <property type="molecule type" value="Genomic_DNA"/>
</dbReference>
<dbReference type="InterPro" id="IPR050273">
    <property type="entry name" value="GppA/Ppx_hydrolase"/>
</dbReference>
<dbReference type="AlphaFoldDB" id="A0A9X3FLJ0"/>
<organism evidence="4 5">
    <name type="scientific">Aerococcus kribbianus</name>
    <dbReference type="NCBI Taxonomy" id="2999064"/>
    <lineage>
        <taxon>Bacteria</taxon>
        <taxon>Bacillati</taxon>
        <taxon>Bacillota</taxon>
        <taxon>Bacilli</taxon>
        <taxon>Lactobacillales</taxon>
        <taxon>Aerococcaceae</taxon>
        <taxon>Aerococcus</taxon>
    </lineage>
</organism>
<comment type="caution">
    <text evidence="4">The sequence shown here is derived from an EMBL/GenBank/DDBJ whole genome shotgun (WGS) entry which is preliminary data.</text>
</comment>
<evidence type="ECO:0000256" key="1">
    <source>
        <dbReference type="ARBA" id="ARBA00007125"/>
    </source>
</evidence>
<evidence type="ECO:0000259" key="3">
    <source>
        <dbReference type="Pfam" id="PF21447"/>
    </source>
</evidence>